<organism evidence="1 2">
    <name type="scientific">Oidiodendron maius (strain Zn)</name>
    <dbReference type="NCBI Taxonomy" id="913774"/>
    <lineage>
        <taxon>Eukaryota</taxon>
        <taxon>Fungi</taxon>
        <taxon>Dikarya</taxon>
        <taxon>Ascomycota</taxon>
        <taxon>Pezizomycotina</taxon>
        <taxon>Leotiomycetes</taxon>
        <taxon>Leotiomycetes incertae sedis</taxon>
        <taxon>Myxotrichaceae</taxon>
        <taxon>Oidiodendron</taxon>
    </lineage>
</organism>
<proteinExistence type="predicted"/>
<evidence type="ECO:0000313" key="1">
    <source>
        <dbReference type="EMBL" id="KIN02250.1"/>
    </source>
</evidence>
<dbReference type="HOGENOM" id="CLU_1661310_0_0_1"/>
<dbReference type="Proteomes" id="UP000054321">
    <property type="component" value="Unassembled WGS sequence"/>
</dbReference>
<sequence>MSTPVNHHLVTLPLHCLLRQVAEQVLYAAPDAMITIDTGRPNATWSTTIAIAADALQQIDQKTMIFPEQTKERRELIKKMALENPIPESHFPSPSPSTCSPIRTRFAKHLDPPQSTTSKEALRKMAKEMMELPYRQPYHIKTRARYTERVLPVVSGHYG</sequence>
<dbReference type="EMBL" id="KN832875">
    <property type="protein sequence ID" value="KIN02250.1"/>
    <property type="molecule type" value="Genomic_DNA"/>
</dbReference>
<keyword evidence="2" id="KW-1185">Reference proteome</keyword>
<dbReference type="AlphaFoldDB" id="A0A0C3HGK9"/>
<protein>
    <submittedName>
        <fullName evidence="1">Uncharacterized protein</fullName>
    </submittedName>
</protein>
<accession>A0A0C3HGK9</accession>
<gene>
    <name evidence="1" type="ORF">OIDMADRAFT_18891</name>
</gene>
<dbReference type="InParanoid" id="A0A0C3HGK9"/>
<reference evidence="1 2" key="1">
    <citation type="submission" date="2014-04" db="EMBL/GenBank/DDBJ databases">
        <authorList>
            <consortium name="DOE Joint Genome Institute"/>
            <person name="Kuo A."/>
            <person name="Martino E."/>
            <person name="Perotto S."/>
            <person name="Kohler A."/>
            <person name="Nagy L.G."/>
            <person name="Floudas D."/>
            <person name="Copeland A."/>
            <person name="Barry K.W."/>
            <person name="Cichocki N."/>
            <person name="Veneault-Fourrey C."/>
            <person name="LaButti K."/>
            <person name="Lindquist E.A."/>
            <person name="Lipzen A."/>
            <person name="Lundell T."/>
            <person name="Morin E."/>
            <person name="Murat C."/>
            <person name="Sun H."/>
            <person name="Tunlid A."/>
            <person name="Henrissat B."/>
            <person name="Grigoriev I.V."/>
            <person name="Hibbett D.S."/>
            <person name="Martin F."/>
            <person name="Nordberg H.P."/>
            <person name="Cantor M.N."/>
            <person name="Hua S.X."/>
        </authorList>
    </citation>
    <scope>NUCLEOTIDE SEQUENCE [LARGE SCALE GENOMIC DNA]</scope>
    <source>
        <strain evidence="1 2">Zn</strain>
    </source>
</reference>
<evidence type="ECO:0000313" key="2">
    <source>
        <dbReference type="Proteomes" id="UP000054321"/>
    </source>
</evidence>
<name>A0A0C3HGK9_OIDMZ</name>
<reference evidence="2" key="2">
    <citation type="submission" date="2015-01" db="EMBL/GenBank/DDBJ databases">
        <title>Evolutionary Origins and Diversification of the Mycorrhizal Mutualists.</title>
        <authorList>
            <consortium name="DOE Joint Genome Institute"/>
            <consortium name="Mycorrhizal Genomics Consortium"/>
            <person name="Kohler A."/>
            <person name="Kuo A."/>
            <person name="Nagy L.G."/>
            <person name="Floudas D."/>
            <person name="Copeland A."/>
            <person name="Barry K.W."/>
            <person name="Cichocki N."/>
            <person name="Veneault-Fourrey C."/>
            <person name="LaButti K."/>
            <person name="Lindquist E.A."/>
            <person name="Lipzen A."/>
            <person name="Lundell T."/>
            <person name="Morin E."/>
            <person name="Murat C."/>
            <person name="Riley R."/>
            <person name="Ohm R."/>
            <person name="Sun H."/>
            <person name="Tunlid A."/>
            <person name="Henrissat B."/>
            <person name="Grigoriev I.V."/>
            <person name="Hibbett D.S."/>
            <person name="Martin F."/>
        </authorList>
    </citation>
    <scope>NUCLEOTIDE SEQUENCE [LARGE SCALE GENOMIC DNA]</scope>
    <source>
        <strain evidence="2">Zn</strain>
    </source>
</reference>